<dbReference type="EMBL" id="GBXM01084119">
    <property type="protein sequence ID" value="JAH24458.1"/>
    <property type="molecule type" value="Transcribed_RNA"/>
</dbReference>
<dbReference type="AlphaFoldDB" id="A0A0E9R7Z1"/>
<name>A0A0E9R7Z1_ANGAN</name>
<proteinExistence type="predicted"/>
<sequence length="55" mass="6413">MRRGHGSHQCLFRFLLNNRFWNFIYSATGRGLINQPPHRGRASIFFSSVFVSLKS</sequence>
<reference evidence="1" key="2">
    <citation type="journal article" date="2015" name="Fish Shellfish Immunol.">
        <title>Early steps in the European eel (Anguilla anguilla)-Vibrio vulnificus interaction in the gills: Role of the RtxA13 toxin.</title>
        <authorList>
            <person name="Callol A."/>
            <person name="Pajuelo D."/>
            <person name="Ebbesson L."/>
            <person name="Teles M."/>
            <person name="MacKenzie S."/>
            <person name="Amaro C."/>
        </authorList>
    </citation>
    <scope>NUCLEOTIDE SEQUENCE</scope>
</reference>
<protein>
    <submittedName>
        <fullName evidence="1">Uncharacterized protein</fullName>
    </submittedName>
</protein>
<accession>A0A0E9R7Z1</accession>
<reference evidence="1" key="1">
    <citation type="submission" date="2014-11" db="EMBL/GenBank/DDBJ databases">
        <authorList>
            <person name="Amaro Gonzalez C."/>
        </authorList>
    </citation>
    <scope>NUCLEOTIDE SEQUENCE</scope>
</reference>
<evidence type="ECO:0000313" key="1">
    <source>
        <dbReference type="EMBL" id="JAH24458.1"/>
    </source>
</evidence>
<organism evidence="1">
    <name type="scientific">Anguilla anguilla</name>
    <name type="common">European freshwater eel</name>
    <name type="synonym">Muraena anguilla</name>
    <dbReference type="NCBI Taxonomy" id="7936"/>
    <lineage>
        <taxon>Eukaryota</taxon>
        <taxon>Metazoa</taxon>
        <taxon>Chordata</taxon>
        <taxon>Craniata</taxon>
        <taxon>Vertebrata</taxon>
        <taxon>Euteleostomi</taxon>
        <taxon>Actinopterygii</taxon>
        <taxon>Neopterygii</taxon>
        <taxon>Teleostei</taxon>
        <taxon>Anguilliformes</taxon>
        <taxon>Anguillidae</taxon>
        <taxon>Anguilla</taxon>
    </lineage>
</organism>